<sequence length="31" mass="3569">MMAFHPNSSFPRAACFRTENEVDARIDILQT</sequence>
<evidence type="ECO:0000313" key="1">
    <source>
        <dbReference type="EMBL" id="KAG6665332.1"/>
    </source>
</evidence>
<evidence type="ECO:0000313" key="2">
    <source>
        <dbReference type="Proteomes" id="UP000811609"/>
    </source>
</evidence>
<dbReference type="Proteomes" id="UP000811609">
    <property type="component" value="Chromosome 2"/>
</dbReference>
<gene>
    <name evidence="1" type="ORF">CIPAW_02G154300</name>
</gene>
<proteinExistence type="predicted"/>
<protein>
    <submittedName>
        <fullName evidence="1">Uncharacterized protein</fullName>
    </submittedName>
</protein>
<dbReference type="AlphaFoldDB" id="A0A8T1RH14"/>
<comment type="caution">
    <text evidence="1">The sequence shown here is derived from an EMBL/GenBank/DDBJ whole genome shotgun (WGS) entry which is preliminary data.</text>
</comment>
<dbReference type="EMBL" id="CM031810">
    <property type="protein sequence ID" value="KAG6665332.1"/>
    <property type="molecule type" value="Genomic_DNA"/>
</dbReference>
<name>A0A8T1RH14_CARIL</name>
<organism evidence="1 2">
    <name type="scientific">Carya illinoinensis</name>
    <name type="common">Pecan</name>
    <dbReference type="NCBI Taxonomy" id="32201"/>
    <lineage>
        <taxon>Eukaryota</taxon>
        <taxon>Viridiplantae</taxon>
        <taxon>Streptophyta</taxon>
        <taxon>Embryophyta</taxon>
        <taxon>Tracheophyta</taxon>
        <taxon>Spermatophyta</taxon>
        <taxon>Magnoliopsida</taxon>
        <taxon>eudicotyledons</taxon>
        <taxon>Gunneridae</taxon>
        <taxon>Pentapetalae</taxon>
        <taxon>rosids</taxon>
        <taxon>fabids</taxon>
        <taxon>Fagales</taxon>
        <taxon>Juglandaceae</taxon>
        <taxon>Carya</taxon>
    </lineage>
</organism>
<reference evidence="1" key="1">
    <citation type="submission" date="2020-12" db="EMBL/GenBank/DDBJ databases">
        <title>WGS assembly of Carya illinoinensis cv. Pawnee.</title>
        <authorList>
            <person name="Platts A."/>
            <person name="Shu S."/>
            <person name="Wright S."/>
            <person name="Barry K."/>
            <person name="Edger P."/>
            <person name="Pires J.C."/>
            <person name="Schmutz J."/>
        </authorList>
    </citation>
    <scope>NUCLEOTIDE SEQUENCE</scope>
    <source>
        <tissue evidence="1">Leaf</tissue>
    </source>
</reference>
<keyword evidence="2" id="KW-1185">Reference proteome</keyword>
<accession>A0A8T1RH14</accession>